<evidence type="ECO:0000256" key="4">
    <source>
        <dbReference type="ARBA" id="ARBA00040194"/>
    </source>
</evidence>
<evidence type="ECO:0000256" key="2">
    <source>
        <dbReference type="ARBA" id="ARBA00022801"/>
    </source>
</evidence>
<keyword evidence="1" id="KW-0540">Nuclease</keyword>
<sequence length="121" mass="14400">MLSHECGKAGCHTLISINDKYCDAHRDYASKEYNKYRQINQHDYLKFYHSKEWKHARELQLIRQPLCEICLSNDRVTQATTVHHKIETKVDWSLRLSENNLQSVCKSCHEKIYKGRWYGGK</sequence>
<evidence type="ECO:0000313" key="7">
    <source>
        <dbReference type="Proteomes" id="UP000257607"/>
    </source>
</evidence>
<dbReference type="RefSeq" id="WP_116843512.1">
    <property type="nucleotide sequence ID" value="NZ_CP031003.1"/>
</dbReference>
<dbReference type="GO" id="GO:0008270">
    <property type="term" value="F:zinc ion binding"/>
    <property type="evidence" value="ECO:0007669"/>
    <property type="project" value="InterPro"/>
</dbReference>
<dbReference type="PANTHER" id="PTHR41286:SF1">
    <property type="entry name" value="HNH NUCLEASE YAJD-RELATED"/>
    <property type="match status" value="1"/>
</dbReference>
<feature type="domain" description="HNH nuclease" evidence="5">
    <location>
        <begin position="55"/>
        <end position="110"/>
    </location>
</feature>
<dbReference type="AlphaFoldDB" id="A0A385ACN0"/>
<evidence type="ECO:0000256" key="3">
    <source>
        <dbReference type="ARBA" id="ARBA00038412"/>
    </source>
</evidence>
<evidence type="ECO:0000259" key="5">
    <source>
        <dbReference type="SMART" id="SM00507"/>
    </source>
</evidence>
<dbReference type="GO" id="GO:0004519">
    <property type="term" value="F:endonuclease activity"/>
    <property type="evidence" value="ECO:0007669"/>
    <property type="project" value="UniProtKB-KW"/>
</dbReference>
<proteinExistence type="inferred from homology"/>
<keyword evidence="2" id="KW-0378">Hydrolase</keyword>
<dbReference type="EMBL" id="CP031003">
    <property type="protein sequence ID" value="AXN35440.1"/>
    <property type="molecule type" value="Genomic_DNA"/>
</dbReference>
<dbReference type="InterPro" id="IPR003615">
    <property type="entry name" value="HNH_nuc"/>
</dbReference>
<gene>
    <name evidence="6" type="ORF">DT351_03315</name>
</gene>
<reference evidence="6 7" key="1">
    <citation type="submission" date="2018-07" db="EMBL/GenBank/DDBJ databases">
        <title>Lactobacillus curvatus genome sequence.</title>
        <authorList>
            <person name="Prechtl R."/>
        </authorList>
    </citation>
    <scope>NUCLEOTIDE SEQUENCE [LARGE SCALE GENOMIC DNA]</scope>
    <source>
        <strain evidence="6 7">TMW 1.1928</strain>
    </source>
</reference>
<dbReference type="InterPro" id="IPR002711">
    <property type="entry name" value="HNH"/>
</dbReference>
<dbReference type="PANTHER" id="PTHR41286">
    <property type="entry name" value="HNH NUCLEASE YAJD-RELATED"/>
    <property type="match status" value="1"/>
</dbReference>
<dbReference type="GO" id="GO:0003676">
    <property type="term" value="F:nucleic acid binding"/>
    <property type="evidence" value="ECO:0007669"/>
    <property type="project" value="InterPro"/>
</dbReference>
<organism evidence="6 7">
    <name type="scientific">Latilactobacillus curvatus</name>
    <name type="common">Lactobacillus curvatus</name>
    <dbReference type="NCBI Taxonomy" id="28038"/>
    <lineage>
        <taxon>Bacteria</taxon>
        <taxon>Bacillati</taxon>
        <taxon>Bacillota</taxon>
        <taxon>Bacilli</taxon>
        <taxon>Lactobacillales</taxon>
        <taxon>Lactobacillaceae</taxon>
        <taxon>Latilactobacillus</taxon>
    </lineage>
</organism>
<dbReference type="Pfam" id="PF01844">
    <property type="entry name" value="HNH"/>
    <property type="match status" value="1"/>
</dbReference>
<dbReference type="CDD" id="cd00085">
    <property type="entry name" value="HNHc"/>
    <property type="match status" value="1"/>
</dbReference>
<name>A0A385ACN0_LATCU</name>
<keyword evidence="6" id="KW-0255">Endonuclease</keyword>
<accession>A0A385ACN0</accession>
<dbReference type="GO" id="GO:0016787">
    <property type="term" value="F:hydrolase activity"/>
    <property type="evidence" value="ECO:0007669"/>
    <property type="project" value="UniProtKB-KW"/>
</dbReference>
<comment type="similarity">
    <text evidence="3">Belongs to the HNH nuclease family.</text>
</comment>
<dbReference type="SMART" id="SM00507">
    <property type="entry name" value="HNHc"/>
    <property type="match status" value="1"/>
</dbReference>
<protein>
    <recommendedName>
        <fullName evidence="4">Putative HNH nuclease YajD</fullName>
    </recommendedName>
</protein>
<dbReference type="GO" id="GO:0005829">
    <property type="term" value="C:cytosol"/>
    <property type="evidence" value="ECO:0007669"/>
    <property type="project" value="TreeGrafter"/>
</dbReference>
<dbReference type="Proteomes" id="UP000257607">
    <property type="component" value="Chromosome"/>
</dbReference>
<evidence type="ECO:0000313" key="6">
    <source>
        <dbReference type="EMBL" id="AXN35440.1"/>
    </source>
</evidence>
<evidence type="ECO:0000256" key="1">
    <source>
        <dbReference type="ARBA" id="ARBA00022722"/>
    </source>
</evidence>